<dbReference type="EMBL" id="JAIWYP010000004">
    <property type="protein sequence ID" value="KAH3838954.1"/>
    <property type="molecule type" value="Genomic_DNA"/>
</dbReference>
<keyword evidence="2" id="KW-1185">Reference proteome</keyword>
<reference evidence="1" key="2">
    <citation type="submission" date="2020-11" db="EMBL/GenBank/DDBJ databases">
        <authorList>
            <person name="McCartney M.A."/>
            <person name="Auch B."/>
            <person name="Kono T."/>
            <person name="Mallez S."/>
            <person name="Becker A."/>
            <person name="Gohl D.M."/>
            <person name="Silverstein K.A.T."/>
            <person name="Koren S."/>
            <person name="Bechman K.B."/>
            <person name="Herman A."/>
            <person name="Abrahante J.E."/>
            <person name="Garbe J."/>
        </authorList>
    </citation>
    <scope>NUCLEOTIDE SEQUENCE</scope>
    <source>
        <strain evidence="1">Duluth1</strain>
        <tissue evidence="1">Whole animal</tissue>
    </source>
</reference>
<organism evidence="1 2">
    <name type="scientific">Dreissena polymorpha</name>
    <name type="common">Zebra mussel</name>
    <name type="synonym">Mytilus polymorpha</name>
    <dbReference type="NCBI Taxonomy" id="45954"/>
    <lineage>
        <taxon>Eukaryota</taxon>
        <taxon>Metazoa</taxon>
        <taxon>Spiralia</taxon>
        <taxon>Lophotrochozoa</taxon>
        <taxon>Mollusca</taxon>
        <taxon>Bivalvia</taxon>
        <taxon>Autobranchia</taxon>
        <taxon>Heteroconchia</taxon>
        <taxon>Euheterodonta</taxon>
        <taxon>Imparidentia</taxon>
        <taxon>Neoheterodontei</taxon>
        <taxon>Myida</taxon>
        <taxon>Dreissenoidea</taxon>
        <taxon>Dreissenidae</taxon>
        <taxon>Dreissena</taxon>
    </lineage>
</organism>
<evidence type="ECO:0000313" key="2">
    <source>
        <dbReference type="Proteomes" id="UP000828390"/>
    </source>
</evidence>
<name>A0A9D4KGC9_DREPO</name>
<dbReference type="AlphaFoldDB" id="A0A9D4KGC9"/>
<comment type="caution">
    <text evidence="1">The sequence shown here is derived from an EMBL/GenBank/DDBJ whole genome shotgun (WGS) entry which is preliminary data.</text>
</comment>
<sequence length="94" mass="10904">MLHIREGSKLLPSININIEDKFCILSTFDFVCNPFMQHDIPELVTFEGTIVCHGQLIANMTYEYNEIQILLRSETRLEDATCSEIFVVVVFYQN</sequence>
<dbReference type="Proteomes" id="UP000828390">
    <property type="component" value="Unassembled WGS sequence"/>
</dbReference>
<protein>
    <submittedName>
        <fullName evidence="1">Uncharacterized protein</fullName>
    </submittedName>
</protein>
<gene>
    <name evidence="1" type="ORF">DPMN_112372</name>
</gene>
<evidence type="ECO:0000313" key="1">
    <source>
        <dbReference type="EMBL" id="KAH3838954.1"/>
    </source>
</evidence>
<accession>A0A9D4KGC9</accession>
<proteinExistence type="predicted"/>
<reference evidence="1" key="1">
    <citation type="journal article" date="2019" name="bioRxiv">
        <title>The Genome of the Zebra Mussel, Dreissena polymorpha: A Resource for Invasive Species Research.</title>
        <authorList>
            <person name="McCartney M.A."/>
            <person name="Auch B."/>
            <person name="Kono T."/>
            <person name="Mallez S."/>
            <person name="Zhang Y."/>
            <person name="Obille A."/>
            <person name="Becker A."/>
            <person name="Abrahante J.E."/>
            <person name="Garbe J."/>
            <person name="Badalamenti J.P."/>
            <person name="Herman A."/>
            <person name="Mangelson H."/>
            <person name="Liachko I."/>
            <person name="Sullivan S."/>
            <person name="Sone E.D."/>
            <person name="Koren S."/>
            <person name="Silverstein K.A.T."/>
            <person name="Beckman K.B."/>
            <person name="Gohl D.M."/>
        </authorList>
    </citation>
    <scope>NUCLEOTIDE SEQUENCE</scope>
    <source>
        <strain evidence="1">Duluth1</strain>
        <tissue evidence="1">Whole animal</tissue>
    </source>
</reference>